<dbReference type="PANTHER" id="PTHR43213:SF4">
    <property type="entry name" value="7-METHYL-GTP PYROPHOSPHATASE"/>
    <property type="match status" value="1"/>
</dbReference>
<dbReference type="CDD" id="cd00555">
    <property type="entry name" value="Maf"/>
    <property type="match status" value="1"/>
</dbReference>
<dbReference type="HAMAP" id="MF_00528">
    <property type="entry name" value="Maf"/>
    <property type="match status" value="1"/>
</dbReference>
<evidence type="ECO:0000256" key="2">
    <source>
        <dbReference type="HAMAP-Rule" id="MF_00528"/>
    </source>
</evidence>
<name>A0A1F5QA92_9BACT</name>
<reference evidence="3 4" key="1">
    <citation type="journal article" date="2016" name="Nat. Commun.">
        <title>Thousands of microbial genomes shed light on interconnected biogeochemical processes in an aquifer system.</title>
        <authorList>
            <person name="Anantharaman K."/>
            <person name="Brown C.T."/>
            <person name="Hug L.A."/>
            <person name="Sharon I."/>
            <person name="Castelle C.J."/>
            <person name="Probst A.J."/>
            <person name="Thomas B.C."/>
            <person name="Singh A."/>
            <person name="Wilkins M.J."/>
            <person name="Karaoz U."/>
            <person name="Brodie E.L."/>
            <person name="Williams K.H."/>
            <person name="Hubbard S.S."/>
            <person name="Banfield J.F."/>
        </authorList>
    </citation>
    <scope>NUCLEOTIDE SEQUENCE [LARGE SCALE GENOMIC DNA]</scope>
</reference>
<comment type="catalytic activity">
    <reaction evidence="2">
        <text>a 2'-deoxyribonucleoside 5'-triphosphate + H2O = a 2'-deoxyribonucleoside 5'-phosphate + diphosphate + H(+)</text>
        <dbReference type="Rhea" id="RHEA:44644"/>
        <dbReference type="ChEBI" id="CHEBI:15377"/>
        <dbReference type="ChEBI" id="CHEBI:15378"/>
        <dbReference type="ChEBI" id="CHEBI:33019"/>
        <dbReference type="ChEBI" id="CHEBI:61560"/>
        <dbReference type="ChEBI" id="CHEBI:65317"/>
        <dbReference type="EC" id="3.6.1.9"/>
    </reaction>
</comment>
<comment type="catalytic activity">
    <reaction evidence="2">
        <text>a ribonucleoside 5'-triphosphate + H2O = a ribonucleoside 5'-phosphate + diphosphate + H(+)</text>
        <dbReference type="Rhea" id="RHEA:23996"/>
        <dbReference type="ChEBI" id="CHEBI:15377"/>
        <dbReference type="ChEBI" id="CHEBI:15378"/>
        <dbReference type="ChEBI" id="CHEBI:33019"/>
        <dbReference type="ChEBI" id="CHEBI:58043"/>
        <dbReference type="ChEBI" id="CHEBI:61557"/>
        <dbReference type="EC" id="3.6.1.9"/>
    </reaction>
</comment>
<keyword evidence="2" id="KW-0546">Nucleotide metabolism</keyword>
<organism evidence="3 4">
    <name type="scientific">Candidatus Doudnabacteria bacterium RIFCSPLOWO2_02_FULL_48_13</name>
    <dbReference type="NCBI Taxonomy" id="1817845"/>
    <lineage>
        <taxon>Bacteria</taxon>
        <taxon>Candidatus Doudnaibacteriota</taxon>
    </lineage>
</organism>
<proteinExistence type="inferred from homology"/>
<dbReference type="InterPro" id="IPR029001">
    <property type="entry name" value="ITPase-like_fam"/>
</dbReference>
<comment type="cofactor">
    <cofactor evidence="2">
        <name>a divalent metal cation</name>
        <dbReference type="ChEBI" id="CHEBI:60240"/>
    </cofactor>
</comment>
<evidence type="ECO:0000313" key="3">
    <source>
        <dbReference type="EMBL" id="OGE99114.1"/>
    </source>
</evidence>
<dbReference type="Proteomes" id="UP000177235">
    <property type="component" value="Unassembled WGS sequence"/>
</dbReference>
<keyword evidence="1 2" id="KW-0378">Hydrolase</keyword>
<dbReference type="GO" id="GO:0005737">
    <property type="term" value="C:cytoplasm"/>
    <property type="evidence" value="ECO:0007669"/>
    <property type="project" value="UniProtKB-SubCell"/>
</dbReference>
<feature type="active site" description="Proton acceptor" evidence="2">
    <location>
        <position position="69"/>
    </location>
</feature>
<evidence type="ECO:0000256" key="1">
    <source>
        <dbReference type="ARBA" id="ARBA00022801"/>
    </source>
</evidence>
<comment type="subcellular location">
    <subcellularLocation>
        <location evidence="2">Cytoplasm</location>
    </subcellularLocation>
</comment>
<dbReference type="PANTHER" id="PTHR43213">
    <property type="entry name" value="BIFUNCTIONAL DTTP/UTP PYROPHOSPHATASE/METHYLTRANSFERASE PROTEIN-RELATED"/>
    <property type="match status" value="1"/>
</dbReference>
<accession>A0A1F5QA92</accession>
<dbReference type="NCBIfam" id="TIGR00172">
    <property type="entry name" value="maf"/>
    <property type="match status" value="1"/>
</dbReference>
<comment type="caution">
    <text evidence="2">Lacks conserved residue(s) required for the propagation of feature annotation.</text>
</comment>
<dbReference type="AlphaFoldDB" id="A0A1F5QA92"/>
<evidence type="ECO:0000313" key="4">
    <source>
        <dbReference type="Proteomes" id="UP000177235"/>
    </source>
</evidence>
<keyword evidence="2" id="KW-0963">Cytoplasm</keyword>
<sequence length="192" mass="21250">MKLILGSASARRKKILEDMGFSFEIITPNIDEKAIRLDDPQRLVLALANAKADAILGKIREPAIIITSDQVVSFNDLILEKPEDAEDAKRMLRSYANASVKPVTSVVVTNTINNQRFSGVDVAAVDFKRFTEDSLDKIIANREVNVLDRAGGFAVEHPLFSPFIERIHGEVESIMGLPKTLTLKLLAKANYD</sequence>
<dbReference type="GO" id="GO:0009117">
    <property type="term" value="P:nucleotide metabolic process"/>
    <property type="evidence" value="ECO:0007669"/>
    <property type="project" value="UniProtKB-KW"/>
</dbReference>
<dbReference type="PIRSF" id="PIRSF006305">
    <property type="entry name" value="Maf"/>
    <property type="match status" value="1"/>
</dbReference>
<comment type="caution">
    <text evidence="3">The sequence shown here is derived from an EMBL/GenBank/DDBJ whole genome shotgun (WGS) entry which is preliminary data.</text>
</comment>
<dbReference type="EC" id="3.6.1.9" evidence="2"/>
<comment type="function">
    <text evidence="2">Nucleoside triphosphate pyrophosphatase. May have a dual role in cell division arrest and in preventing the incorporation of modified nucleotides into cellular nucleic acids.</text>
</comment>
<protein>
    <recommendedName>
        <fullName evidence="2">Nucleoside triphosphate pyrophosphatase</fullName>
        <ecNumber evidence="2">3.6.1.9</ecNumber>
    </recommendedName>
    <alternativeName>
        <fullName evidence="2">Nucleotide pyrophosphatase</fullName>
        <shortName evidence="2">Nucleotide PPase</shortName>
    </alternativeName>
</protein>
<dbReference type="SUPFAM" id="SSF52972">
    <property type="entry name" value="ITPase-like"/>
    <property type="match status" value="1"/>
</dbReference>
<gene>
    <name evidence="3" type="ORF">A3J05_01635</name>
</gene>
<dbReference type="Pfam" id="PF02545">
    <property type="entry name" value="Maf"/>
    <property type="match status" value="1"/>
</dbReference>
<dbReference type="InterPro" id="IPR003697">
    <property type="entry name" value="Maf-like"/>
</dbReference>
<comment type="similarity">
    <text evidence="2">Belongs to the Maf family.</text>
</comment>
<dbReference type="EMBL" id="MFFF01000022">
    <property type="protein sequence ID" value="OGE99114.1"/>
    <property type="molecule type" value="Genomic_DNA"/>
</dbReference>
<dbReference type="Gene3D" id="3.90.950.10">
    <property type="match status" value="1"/>
</dbReference>
<dbReference type="GO" id="GO:0047429">
    <property type="term" value="F:nucleoside triphosphate diphosphatase activity"/>
    <property type="evidence" value="ECO:0007669"/>
    <property type="project" value="UniProtKB-EC"/>
</dbReference>